<feature type="binding site" evidence="9">
    <location>
        <position position="124"/>
    </location>
    <ligand>
        <name>1-deoxy-D-xylulose 5-phosphate</name>
        <dbReference type="ChEBI" id="CHEBI:57792"/>
    </ligand>
</feature>
<feature type="binding site" evidence="9">
    <location>
        <position position="149"/>
    </location>
    <ligand>
        <name>Mn(2+)</name>
        <dbReference type="ChEBI" id="CHEBI:29035"/>
    </ligand>
</feature>
<evidence type="ECO:0000256" key="7">
    <source>
        <dbReference type="ARBA" id="ARBA00023229"/>
    </source>
</evidence>
<dbReference type="PANTHER" id="PTHR30525:SF0">
    <property type="entry name" value="1-DEOXY-D-XYLULOSE 5-PHOSPHATE REDUCTOISOMERASE, CHLOROPLASTIC"/>
    <property type="match status" value="1"/>
</dbReference>
<name>A0A411YZ37_9RHOB</name>
<comment type="catalytic activity">
    <reaction evidence="8">
        <text>2-C-methyl-D-erythritol 4-phosphate + NADP(+) = 1-deoxy-D-xylulose 5-phosphate + NADPH + H(+)</text>
        <dbReference type="Rhea" id="RHEA:13717"/>
        <dbReference type="ChEBI" id="CHEBI:15378"/>
        <dbReference type="ChEBI" id="CHEBI:57783"/>
        <dbReference type="ChEBI" id="CHEBI:57792"/>
        <dbReference type="ChEBI" id="CHEBI:58262"/>
        <dbReference type="ChEBI" id="CHEBI:58349"/>
        <dbReference type="EC" id="1.1.1.267"/>
    </reaction>
    <physiologicalReaction direction="right-to-left" evidence="8">
        <dbReference type="Rhea" id="RHEA:13719"/>
    </physiologicalReaction>
</comment>
<evidence type="ECO:0000256" key="2">
    <source>
        <dbReference type="ARBA" id="ARBA00006825"/>
    </source>
</evidence>
<evidence type="ECO:0000256" key="6">
    <source>
        <dbReference type="ARBA" id="ARBA00023211"/>
    </source>
</evidence>
<dbReference type="PIRSF" id="PIRSF006205">
    <property type="entry name" value="Dxp_reductismrs"/>
    <property type="match status" value="1"/>
</dbReference>
<dbReference type="AlphaFoldDB" id="A0A411YZ37"/>
<accession>A0A411YZ37</accession>
<feature type="binding site" evidence="9">
    <location>
        <position position="175"/>
    </location>
    <ligand>
        <name>1-deoxy-D-xylulose 5-phosphate</name>
        <dbReference type="ChEBI" id="CHEBI:57792"/>
    </ligand>
</feature>
<evidence type="ECO:0000259" key="10">
    <source>
        <dbReference type="Pfam" id="PF02670"/>
    </source>
</evidence>
<gene>
    <name evidence="9" type="primary">dxr</name>
    <name evidence="13" type="ORF">D1012_16815</name>
</gene>
<dbReference type="SUPFAM" id="SSF51735">
    <property type="entry name" value="NAD(P)-binding Rossmann-fold domains"/>
    <property type="match status" value="1"/>
</dbReference>
<dbReference type="InterPro" id="IPR013512">
    <property type="entry name" value="DXP_reductoisomerase_N"/>
</dbReference>
<feature type="binding site" evidence="9">
    <location>
        <position position="125"/>
    </location>
    <ligand>
        <name>NADPH</name>
        <dbReference type="ChEBI" id="CHEBI:57783"/>
    </ligand>
</feature>
<dbReference type="PANTHER" id="PTHR30525">
    <property type="entry name" value="1-DEOXY-D-XYLULOSE 5-PHOSPHATE REDUCTOISOMERASE"/>
    <property type="match status" value="1"/>
</dbReference>
<protein>
    <recommendedName>
        <fullName evidence="9">1-deoxy-D-xylulose 5-phosphate reductoisomerase</fullName>
        <shortName evidence="9">DXP reductoisomerase</shortName>
        <ecNumber evidence="9">1.1.1.267</ecNumber>
    </recommendedName>
    <alternativeName>
        <fullName evidence="9">1-deoxyxylulose-5-phosphate reductoisomerase</fullName>
    </alternativeName>
    <alternativeName>
        <fullName evidence="9">2-C-methyl-D-erythritol 4-phosphate synthase</fullName>
    </alternativeName>
</protein>
<feature type="binding site" evidence="9">
    <location>
        <position position="39"/>
    </location>
    <ligand>
        <name>NADPH</name>
        <dbReference type="ChEBI" id="CHEBI:57783"/>
    </ligand>
</feature>
<dbReference type="OrthoDB" id="9806546at2"/>
<dbReference type="InterPro" id="IPR026877">
    <property type="entry name" value="DXPR_C"/>
</dbReference>
<dbReference type="InterPro" id="IPR036291">
    <property type="entry name" value="NAD(P)-bd_dom_sf"/>
</dbReference>
<feature type="binding site" evidence="9">
    <location>
        <position position="198"/>
    </location>
    <ligand>
        <name>1-deoxy-D-xylulose 5-phosphate</name>
        <dbReference type="ChEBI" id="CHEBI:57792"/>
    </ligand>
</feature>
<evidence type="ECO:0000256" key="1">
    <source>
        <dbReference type="ARBA" id="ARBA00005094"/>
    </source>
</evidence>
<feature type="binding site" evidence="9">
    <location>
        <position position="13"/>
    </location>
    <ligand>
        <name>NADPH</name>
        <dbReference type="ChEBI" id="CHEBI:57783"/>
    </ligand>
</feature>
<dbReference type="InterPro" id="IPR003821">
    <property type="entry name" value="DXP_reductoisomerase"/>
</dbReference>
<feature type="binding site" evidence="9">
    <location>
        <position position="123"/>
    </location>
    <ligand>
        <name>NADPH</name>
        <dbReference type="ChEBI" id="CHEBI:57783"/>
    </ligand>
</feature>
<dbReference type="Pfam" id="PF08436">
    <property type="entry name" value="DXP_redisom_C"/>
    <property type="match status" value="1"/>
</dbReference>
<feature type="binding site" evidence="9">
    <location>
        <position position="38"/>
    </location>
    <ligand>
        <name>NADPH</name>
        <dbReference type="ChEBI" id="CHEBI:57783"/>
    </ligand>
</feature>
<comment type="pathway">
    <text evidence="1 9">Isoprenoid biosynthesis; isopentenyl diphosphate biosynthesis via DXP pathway; isopentenyl diphosphate from 1-deoxy-D-xylulose 5-phosphate: step 1/6.</text>
</comment>
<dbReference type="GO" id="GO:0016853">
    <property type="term" value="F:isomerase activity"/>
    <property type="evidence" value="ECO:0007669"/>
    <property type="project" value="UniProtKB-KW"/>
</dbReference>
<dbReference type="InterPro" id="IPR036169">
    <property type="entry name" value="DXPR_C_sf"/>
</dbReference>
<dbReference type="EC" id="1.1.1.267" evidence="9"/>
<feature type="binding site" evidence="9">
    <location>
        <position position="151"/>
    </location>
    <ligand>
        <name>Mn(2+)</name>
        <dbReference type="ChEBI" id="CHEBI:29035"/>
    </ligand>
</feature>
<evidence type="ECO:0000256" key="5">
    <source>
        <dbReference type="ARBA" id="ARBA00023002"/>
    </source>
</evidence>
<feature type="binding site" evidence="9">
    <location>
        <position position="150"/>
    </location>
    <ligand>
        <name>1-deoxy-D-xylulose 5-phosphate</name>
        <dbReference type="ChEBI" id="CHEBI:57792"/>
    </ligand>
</feature>
<feature type="binding site" evidence="9">
    <location>
        <position position="217"/>
    </location>
    <ligand>
        <name>1-deoxy-D-xylulose 5-phosphate</name>
        <dbReference type="ChEBI" id="CHEBI:57792"/>
    </ligand>
</feature>
<reference evidence="13 14" key="1">
    <citation type="submission" date="2018-08" db="EMBL/GenBank/DDBJ databases">
        <title>Flavobacterium tibetense sp. nov., isolated from a wetland YonghuCo on Tibetan Plateau.</title>
        <authorList>
            <person name="Phurbu D."/>
            <person name="Lu H."/>
            <person name="Xing P."/>
        </authorList>
    </citation>
    <scope>NUCLEOTIDE SEQUENCE [LARGE SCALE GENOMIC DNA]</scope>
    <source>
        <strain evidence="13 14">DJC</strain>
    </source>
</reference>
<evidence type="ECO:0000256" key="8">
    <source>
        <dbReference type="ARBA" id="ARBA00048543"/>
    </source>
</evidence>
<dbReference type="Pfam" id="PF02670">
    <property type="entry name" value="DXP_reductoisom"/>
    <property type="match status" value="1"/>
</dbReference>
<proteinExistence type="inferred from homology"/>
<comment type="function">
    <text evidence="9">Catalyzes the NADPH-dependent rearrangement and reduction of 1-deoxy-D-xylulose-5-phosphate (DXP) to 2-C-methyl-D-erythritol 4-phosphate (MEP).</text>
</comment>
<organism evidence="13 14">
    <name type="scientific">Pseudotabrizicola alkalilacus</name>
    <dbReference type="NCBI Taxonomy" id="2305252"/>
    <lineage>
        <taxon>Bacteria</taxon>
        <taxon>Pseudomonadati</taxon>
        <taxon>Pseudomonadota</taxon>
        <taxon>Alphaproteobacteria</taxon>
        <taxon>Rhodobacterales</taxon>
        <taxon>Paracoccaceae</taxon>
        <taxon>Pseudotabrizicola</taxon>
    </lineage>
</organism>
<keyword evidence="7 9" id="KW-0414">Isoprene biosynthesis</keyword>
<evidence type="ECO:0000313" key="14">
    <source>
        <dbReference type="Proteomes" id="UP000284547"/>
    </source>
</evidence>
<feature type="binding site" evidence="9">
    <location>
        <position position="12"/>
    </location>
    <ligand>
        <name>NADPH</name>
        <dbReference type="ChEBI" id="CHEBI:57783"/>
    </ligand>
</feature>
<feature type="binding site" evidence="9">
    <location>
        <position position="216"/>
    </location>
    <ligand>
        <name>1-deoxy-D-xylulose 5-phosphate</name>
        <dbReference type="ChEBI" id="CHEBI:57792"/>
    </ligand>
</feature>
<dbReference type="Pfam" id="PF13288">
    <property type="entry name" value="DXPR_C"/>
    <property type="match status" value="1"/>
</dbReference>
<comment type="similarity">
    <text evidence="2 9">Belongs to the DXR family.</text>
</comment>
<feature type="binding site" evidence="9">
    <location>
        <position position="204"/>
    </location>
    <ligand>
        <name>NADPH</name>
        <dbReference type="ChEBI" id="CHEBI:57783"/>
    </ligand>
</feature>
<evidence type="ECO:0000259" key="11">
    <source>
        <dbReference type="Pfam" id="PF08436"/>
    </source>
</evidence>
<feature type="binding site" evidence="9">
    <location>
        <position position="220"/>
    </location>
    <ligand>
        <name>Mn(2+)</name>
        <dbReference type="ChEBI" id="CHEBI:29035"/>
    </ligand>
</feature>
<feature type="binding site" evidence="9">
    <location>
        <position position="10"/>
    </location>
    <ligand>
        <name>NADPH</name>
        <dbReference type="ChEBI" id="CHEBI:57783"/>
    </ligand>
</feature>
<sequence length="394" mass="41393">MRSISIFGATGSVGESTYDLICRAGGAGAFRTVALTGGRNVARLAEMARVLRAEVAVCSDVSCLPALRAALAGTGIETAAGDAAIAEAADRPADWVMSAIVGAAGLVPGLRALRHGRTLALANKESLVTAGPLLMATAAAHGAQILPVDSEHSAIFQGLVGEDIACVERIILTASGGALRDWPMEALARATVAEALAHPNWAMGQRITIDSASMFNKALEVIETREYFGINPDQIEVIIHPESLIHSLVGFQDGAIMAHMGAPDMRHAIGYALNWPRRAPLPVARLDLAQIATLSFRAPDLNRYPALRLCRDVMATRGLAGAVFNAAKEIALDQFLAGQIGFMDMAGVVECTLARVMPEMCLESDVMTLEDILGADHLARVRAAEAVSALAATR</sequence>
<dbReference type="HAMAP" id="MF_00183">
    <property type="entry name" value="DXP_reductoisom"/>
    <property type="match status" value="1"/>
</dbReference>
<keyword evidence="13" id="KW-0413">Isomerase</keyword>
<dbReference type="NCBIfam" id="TIGR00243">
    <property type="entry name" value="Dxr"/>
    <property type="match status" value="1"/>
</dbReference>
<evidence type="ECO:0000256" key="4">
    <source>
        <dbReference type="ARBA" id="ARBA00022857"/>
    </source>
</evidence>
<keyword evidence="14" id="KW-1185">Reference proteome</keyword>
<feature type="binding site" evidence="9">
    <location>
        <position position="11"/>
    </location>
    <ligand>
        <name>NADPH</name>
        <dbReference type="ChEBI" id="CHEBI:57783"/>
    </ligand>
</feature>
<feature type="domain" description="1-deoxy-D-xylulose 5-phosphate reductoisomerase N-terminal" evidence="10">
    <location>
        <begin position="4"/>
        <end position="131"/>
    </location>
</feature>
<dbReference type="InterPro" id="IPR013644">
    <property type="entry name" value="DXP_reductoisomerase_C"/>
</dbReference>
<dbReference type="FunFam" id="3.40.50.720:FF:000045">
    <property type="entry name" value="1-deoxy-D-xylulose 5-phosphate reductoisomerase"/>
    <property type="match status" value="1"/>
</dbReference>
<dbReference type="SUPFAM" id="SSF69055">
    <property type="entry name" value="1-deoxy-D-xylulose-5-phosphate reductoisomerase, C-terminal domain"/>
    <property type="match status" value="1"/>
</dbReference>
<dbReference type="GO" id="GO:0051484">
    <property type="term" value="P:isopentenyl diphosphate biosynthetic process, methylerythritol 4-phosphate pathway involved in terpenoid biosynthetic process"/>
    <property type="evidence" value="ECO:0007669"/>
    <property type="project" value="TreeGrafter"/>
</dbReference>
<keyword evidence="4 9" id="KW-0521">NADP</keyword>
<evidence type="ECO:0000313" key="13">
    <source>
        <dbReference type="EMBL" id="RGP36072.1"/>
    </source>
</evidence>
<dbReference type="Proteomes" id="UP000284547">
    <property type="component" value="Unassembled WGS sequence"/>
</dbReference>
<evidence type="ECO:0000256" key="9">
    <source>
        <dbReference type="HAMAP-Rule" id="MF_00183"/>
    </source>
</evidence>
<dbReference type="GO" id="GO:0030604">
    <property type="term" value="F:1-deoxy-D-xylulose-5-phosphate reductoisomerase activity"/>
    <property type="evidence" value="ECO:0007669"/>
    <property type="project" value="UniProtKB-UniRule"/>
</dbReference>
<feature type="binding site" evidence="9">
    <location>
        <position position="40"/>
    </location>
    <ligand>
        <name>NADPH</name>
        <dbReference type="ChEBI" id="CHEBI:57783"/>
    </ligand>
</feature>
<feature type="binding site" evidence="9">
    <location>
        <position position="151"/>
    </location>
    <ligand>
        <name>1-deoxy-D-xylulose 5-phosphate</name>
        <dbReference type="ChEBI" id="CHEBI:57792"/>
    </ligand>
</feature>
<evidence type="ECO:0000256" key="3">
    <source>
        <dbReference type="ARBA" id="ARBA00022723"/>
    </source>
</evidence>
<feature type="binding site" evidence="9">
    <location>
        <position position="220"/>
    </location>
    <ligand>
        <name>1-deoxy-D-xylulose 5-phosphate</name>
        <dbReference type="ChEBI" id="CHEBI:57792"/>
    </ligand>
</feature>
<dbReference type="UniPathway" id="UPA00056">
    <property type="reaction ID" value="UER00092"/>
</dbReference>
<keyword evidence="9" id="KW-0460">Magnesium</keyword>
<dbReference type="Gene3D" id="1.10.1740.10">
    <property type="match status" value="1"/>
</dbReference>
<dbReference type="GO" id="GO:0030145">
    <property type="term" value="F:manganese ion binding"/>
    <property type="evidence" value="ECO:0007669"/>
    <property type="project" value="TreeGrafter"/>
</dbReference>
<dbReference type="SUPFAM" id="SSF55347">
    <property type="entry name" value="Glyceraldehyde-3-phosphate dehydrogenase-like, C-terminal domain"/>
    <property type="match status" value="1"/>
</dbReference>
<keyword evidence="5 9" id="KW-0560">Oxidoreductase</keyword>
<evidence type="ECO:0000259" key="12">
    <source>
        <dbReference type="Pfam" id="PF13288"/>
    </source>
</evidence>
<comment type="caution">
    <text evidence="13">The sequence shown here is derived from an EMBL/GenBank/DDBJ whole genome shotgun (WGS) entry which is preliminary data.</text>
</comment>
<keyword evidence="3 9" id="KW-0479">Metal-binding</keyword>
<keyword evidence="6 9" id="KW-0464">Manganese</keyword>
<feature type="domain" description="1-deoxy-D-xylulose 5-phosphate reductoisomerase C-terminal" evidence="11">
    <location>
        <begin position="145"/>
        <end position="228"/>
    </location>
</feature>
<dbReference type="EMBL" id="QWEY01000010">
    <property type="protein sequence ID" value="RGP36072.1"/>
    <property type="molecule type" value="Genomic_DNA"/>
</dbReference>
<feature type="domain" description="DXP reductoisomerase C-terminal" evidence="12">
    <location>
        <begin position="260"/>
        <end position="380"/>
    </location>
</feature>
<comment type="cofactor">
    <cofactor evidence="9">
        <name>Mg(2+)</name>
        <dbReference type="ChEBI" id="CHEBI:18420"/>
    </cofactor>
    <cofactor evidence="9">
        <name>Mn(2+)</name>
        <dbReference type="ChEBI" id="CHEBI:29035"/>
    </cofactor>
</comment>
<dbReference type="GO" id="GO:0070402">
    <property type="term" value="F:NADPH binding"/>
    <property type="evidence" value="ECO:0007669"/>
    <property type="project" value="InterPro"/>
</dbReference>
<dbReference type="Gene3D" id="3.40.50.720">
    <property type="entry name" value="NAD(P)-binding Rossmann-like Domain"/>
    <property type="match status" value="1"/>
</dbReference>
<feature type="binding site" evidence="9">
    <location>
        <position position="211"/>
    </location>
    <ligand>
        <name>1-deoxy-D-xylulose 5-phosphate</name>
        <dbReference type="ChEBI" id="CHEBI:57792"/>
    </ligand>
</feature>
<dbReference type="RefSeq" id="WP_118154957.1">
    <property type="nucleotide sequence ID" value="NZ_QWEY01000010.1"/>
</dbReference>